<proteinExistence type="predicted"/>
<reference evidence="2" key="2">
    <citation type="submission" date="2022-10" db="EMBL/GenBank/DDBJ databases">
        <authorList>
            <person name="Ngo T.-E."/>
        </authorList>
    </citation>
    <scope>NUCLEOTIDE SEQUENCE</scope>
    <source>
        <strain evidence="2">JHB</strain>
    </source>
</reference>
<feature type="region of interest" description="Disordered" evidence="1">
    <location>
        <begin position="1"/>
        <end position="27"/>
    </location>
</feature>
<feature type="region of interest" description="Disordered" evidence="1">
    <location>
        <begin position="59"/>
        <end position="82"/>
    </location>
</feature>
<gene>
    <name evidence="2" type="ORF">BJP36_36465</name>
</gene>
<feature type="compositionally biased region" description="Basic and acidic residues" evidence="1">
    <location>
        <begin position="1"/>
        <end position="16"/>
    </location>
</feature>
<reference evidence="2" key="1">
    <citation type="journal article" date="2017" name="Proc. Natl. Acad. Sci. U.S.A.">
        <title>Comparative genomics uncovers the prolific and distinctive metabolic potential of the cyanobacterial genus Moorea.</title>
        <authorList>
            <person name="Leao T."/>
            <person name="Castelao G."/>
            <person name="Korobeynikov A."/>
            <person name="Monroe E.A."/>
            <person name="Podell S."/>
            <person name="Glukhov E."/>
            <person name="Allen E.E."/>
            <person name="Gerwick W.H."/>
            <person name="Gerwick L."/>
        </authorList>
    </citation>
    <scope>NUCLEOTIDE SEQUENCE</scope>
    <source>
        <strain evidence="2">JHB</strain>
    </source>
</reference>
<organism evidence="2">
    <name type="scientific">Moorena producens (strain JHB)</name>
    <dbReference type="NCBI Taxonomy" id="1454205"/>
    <lineage>
        <taxon>Bacteria</taxon>
        <taxon>Bacillati</taxon>
        <taxon>Cyanobacteriota</taxon>
        <taxon>Cyanophyceae</taxon>
        <taxon>Coleofasciculales</taxon>
        <taxon>Coleofasciculaceae</taxon>
        <taxon>Moorena</taxon>
    </lineage>
</organism>
<name>A0A9Q9STY1_MOOP1</name>
<dbReference type="Proteomes" id="UP000176944">
    <property type="component" value="Chromosome"/>
</dbReference>
<protein>
    <submittedName>
        <fullName evidence="2">Uncharacterized protein</fullName>
    </submittedName>
</protein>
<accession>A0A9Q9STY1</accession>
<evidence type="ECO:0000313" key="2">
    <source>
        <dbReference type="EMBL" id="WAN69585.1"/>
    </source>
</evidence>
<dbReference type="EMBL" id="CP017708">
    <property type="protein sequence ID" value="WAN69585.1"/>
    <property type="molecule type" value="Genomic_DNA"/>
</dbReference>
<sequence>MKYRVQAEKPQAEPGERPVTYRPESSNARRVGKILLKNPTIGLWPRYANDYQSVCEPSKTKLEKTTVRRGTPKPGETGKQRT</sequence>
<evidence type="ECO:0000256" key="1">
    <source>
        <dbReference type="SAM" id="MobiDB-lite"/>
    </source>
</evidence>
<dbReference type="AlphaFoldDB" id="A0A9Q9STY1"/>